<dbReference type="InParanoid" id="A0A1Z5JWV4"/>
<proteinExistence type="predicted"/>
<dbReference type="OrthoDB" id="202494at2759"/>
<dbReference type="Gene3D" id="3.40.50.11340">
    <property type="match status" value="1"/>
</dbReference>
<comment type="caution">
    <text evidence="6">The sequence shown here is derived from an EMBL/GenBank/DDBJ whole genome shotgun (WGS) entry which is preliminary data.</text>
</comment>
<keyword evidence="2" id="KW-0294">Fucose metabolism</keyword>
<reference evidence="6 7" key="1">
    <citation type="journal article" date="2015" name="Plant Cell">
        <title>Oil accumulation by the oleaginous diatom Fistulifera solaris as revealed by the genome and transcriptome.</title>
        <authorList>
            <person name="Tanaka T."/>
            <person name="Maeda Y."/>
            <person name="Veluchamy A."/>
            <person name="Tanaka M."/>
            <person name="Abida H."/>
            <person name="Marechal E."/>
            <person name="Bowler C."/>
            <person name="Muto M."/>
            <person name="Sunaga Y."/>
            <person name="Tanaka M."/>
            <person name="Yoshino T."/>
            <person name="Taniguchi T."/>
            <person name="Fukuda Y."/>
            <person name="Nemoto M."/>
            <person name="Matsumoto M."/>
            <person name="Wong P.S."/>
            <person name="Aburatani S."/>
            <person name="Fujibuchi W."/>
        </authorList>
    </citation>
    <scope>NUCLEOTIDE SEQUENCE [LARGE SCALE GENOMIC DNA]</scope>
    <source>
        <strain evidence="6 7">JPCC DA0580</strain>
    </source>
</reference>
<dbReference type="PANTHER" id="PTHR31469">
    <property type="entry name" value="OS07G0633600 PROTEIN"/>
    <property type="match status" value="1"/>
</dbReference>
<feature type="signal peptide" evidence="5">
    <location>
        <begin position="1"/>
        <end position="27"/>
    </location>
</feature>
<accession>A0A1Z5JWV4</accession>
<dbReference type="AlphaFoldDB" id="A0A1Z5JWV4"/>
<keyword evidence="3" id="KW-0119">Carbohydrate metabolism</keyword>
<evidence type="ECO:0000256" key="4">
    <source>
        <dbReference type="SAM" id="MobiDB-lite"/>
    </source>
</evidence>
<dbReference type="EMBL" id="BDSP01000131">
    <property type="protein sequence ID" value="GAX18500.1"/>
    <property type="molecule type" value="Genomic_DNA"/>
</dbReference>
<keyword evidence="5" id="KW-0732">Signal</keyword>
<keyword evidence="7" id="KW-1185">Reference proteome</keyword>
<keyword evidence="1" id="KW-0808">Transferase</keyword>
<evidence type="ECO:0000256" key="2">
    <source>
        <dbReference type="ARBA" id="ARBA00023253"/>
    </source>
</evidence>
<dbReference type="InterPro" id="IPR019378">
    <property type="entry name" value="GDP-Fuc_O-FucTrfase"/>
</dbReference>
<evidence type="ECO:0000313" key="7">
    <source>
        <dbReference type="Proteomes" id="UP000198406"/>
    </source>
</evidence>
<evidence type="ECO:0008006" key="8">
    <source>
        <dbReference type="Google" id="ProtNLM"/>
    </source>
</evidence>
<protein>
    <recommendedName>
        <fullName evidence="8">O-fucosyltransferase family protein</fullName>
    </recommendedName>
</protein>
<name>A0A1Z5JWV4_FISSO</name>
<dbReference type="CDD" id="cd11296">
    <property type="entry name" value="O-FucT_like"/>
    <property type="match status" value="1"/>
</dbReference>
<sequence>MKSPVLFCVLGTLILFVTLNVYQTASWIPYPSATFTRESFTDFVSKAVDIQNNKKGEVEEEEEEEKQLSNDVEKGPPIDIGRLKHHGFDHRVAGLSCPAYPGLNEAHYQQVQKEITYWRDIPADSLTTSPYQCAEQQQTKKYLTFEPDEGGWNNIRIALETVVAMAVVMGRVLVLPPSQEFPRMSTHLGYDDFYHLASIQSELASLEVITFQDFLEREVVTGHILADPVTGKAIQPPGGRTDWNGLLKNYESAKQGHGSTLWNWWRGVATPLLWDYGECIAVFPEPTGSREDCAETGGWRYTTEEDENRVQRYLMQIEAEDAARMQKRPNDKRPAWAVRVETYNNRPTPIDAPPVQRMGETLAHRSKLCIYNHTLQQEPVLHAMGEQIGTRFLVHFYAFLFLEDWRHDVWLKRFVRDHLRYVDEIQCAAARVVAKLHEFAHDDQNNPTGSYDTMHVRRGDFISFYKQTVQSGEQLYEDHVKQVIAENRTIYIATDEQDKKYFETLGRHNKLYYLDNFKDLLKDVNPNYFGMLDQLIASTGDVFIGTFYSTFSGFINRLRGYRSQKAQLPGYELGGIKSYYTFGDKGLSYARSMMLNYRSVRQAFWTNEFPVGWRDLDYGLHEDSIKR</sequence>
<evidence type="ECO:0000256" key="1">
    <source>
        <dbReference type="ARBA" id="ARBA00022679"/>
    </source>
</evidence>
<feature type="chain" id="PRO_5012735294" description="O-fucosyltransferase family protein" evidence="5">
    <location>
        <begin position="28"/>
        <end position="627"/>
    </location>
</feature>
<evidence type="ECO:0000313" key="6">
    <source>
        <dbReference type="EMBL" id="GAX18500.1"/>
    </source>
</evidence>
<dbReference type="PANTHER" id="PTHR31469:SF8">
    <property type="entry name" value="OS07G0641000 PROTEIN"/>
    <property type="match status" value="1"/>
</dbReference>
<gene>
    <name evidence="6" type="ORF">FisN_10Hh302</name>
</gene>
<dbReference type="GO" id="GO:0006004">
    <property type="term" value="P:fucose metabolic process"/>
    <property type="evidence" value="ECO:0007669"/>
    <property type="project" value="UniProtKB-KW"/>
</dbReference>
<dbReference type="Pfam" id="PF10250">
    <property type="entry name" value="O-FucT"/>
    <property type="match status" value="1"/>
</dbReference>
<feature type="region of interest" description="Disordered" evidence="4">
    <location>
        <begin position="53"/>
        <end position="75"/>
    </location>
</feature>
<dbReference type="GO" id="GO:0016740">
    <property type="term" value="F:transferase activity"/>
    <property type="evidence" value="ECO:0007669"/>
    <property type="project" value="UniProtKB-KW"/>
</dbReference>
<organism evidence="6 7">
    <name type="scientific">Fistulifera solaris</name>
    <name type="common">Oleaginous diatom</name>
    <dbReference type="NCBI Taxonomy" id="1519565"/>
    <lineage>
        <taxon>Eukaryota</taxon>
        <taxon>Sar</taxon>
        <taxon>Stramenopiles</taxon>
        <taxon>Ochrophyta</taxon>
        <taxon>Bacillariophyta</taxon>
        <taxon>Bacillariophyceae</taxon>
        <taxon>Bacillariophycidae</taxon>
        <taxon>Naviculales</taxon>
        <taxon>Naviculaceae</taxon>
        <taxon>Fistulifera</taxon>
    </lineage>
</organism>
<dbReference type="Proteomes" id="UP000198406">
    <property type="component" value="Unassembled WGS sequence"/>
</dbReference>
<evidence type="ECO:0000256" key="5">
    <source>
        <dbReference type="SAM" id="SignalP"/>
    </source>
</evidence>
<dbReference type="Gene3D" id="3.40.50.11350">
    <property type="match status" value="1"/>
</dbReference>
<evidence type="ECO:0000256" key="3">
    <source>
        <dbReference type="ARBA" id="ARBA00023277"/>
    </source>
</evidence>
<feature type="compositionally biased region" description="Basic and acidic residues" evidence="4">
    <location>
        <begin position="66"/>
        <end position="75"/>
    </location>
</feature>